<name>A0A383VI10_TETOB</name>
<sequence length="626" mass="67731">MSGNHYSNQVLQLEDILSKKVAQLVILQTENARLKQKEQALQSCILGIEGSVAATRAVLEVEAQSDSLTGATDTSRSGDAGCTDTVSGDVYSAAAGTASCDQAISSIGSAAAQAVLQALADKEQQVQAALAQLGCCSSSYSELYSTRVLRKATADPAHALAILSLSRSERRNYLVHVVRKLALLLPKYDSKAPSTSLGSAKDQLHAAIDELSERILVAGLLDPPAKKLDNMLINLETMEYEAYPQGYWTAVAQSLQLTVDQKAALKLCCARVKVNKATLTEQHSRLTDWLQQMQLQQQQVQQQFEEQAARLQGLHLPYSAKQKRRTQEALAQQRQAQQSQQQQQQQQGAQGGAASQQLQQTSAVSTPQLSSTVPRREFSSPPEMQQQGLLQLPTRVLLTYAQPCTQLAEQRNIQPQQQQQQQSSVPAVAALHQAAMHAGPQQLQPLQSLTALLQDPHEIFDRGTGSSCEGSHSNLAPRGSATAQQHQQQQAQQYHAAARPTTAAAAAAAMPPSSRPAASSSTCNWFCSPEVSGGVTDTRETSRGSCGSAAPDAEAMLLPMSGREQQGIEQQLAVITEKLKMQHFCQALQFHNVLTYRHLAGLYVDAWPFVPDALSLCEALDELGWQ</sequence>
<feature type="region of interest" description="Disordered" evidence="1">
    <location>
        <begin position="462"/>
        <end position="514"/>
    </location>
</feature>
<accession>A0A383VI10</accession>
<dbReference type="AlphaFoldDB" id="A0A383VI10"/>
<organism evidence="2 3">
    <name type="scientific">Tetradesmus obliquus</name>
    <name type="common">Green alga</name>
    <name type="synonym">Acutodesmus obliquus</name>
    <dbReference type="NCBI Taxonomy" id="3088"/>
    <lineage>
        <taxon>Eukaryota</taxon>
        <taxon>Viridiplantae</taxon>
        <taxon>Chlorophyta</taxon>
        <taxon>core chlorophytes</taxon>
        <taxon>Chlorophyceae</taxon>
        <taxon>CS clade</taxon>
        <taxon>Sphaeropleales</taxon>
        <taxon>Scenedesmaceae</taxon>
        <taxon>Tetradesmus</taxon>
    </lineage>
</organism>
<proteinExistence type="predicted"/>
<evidence type="ECO:0000256" key="1">
    <source>
        <dbReference type="SAM" id="MobiDB-lite"/>
    </source>
</evidence>
<feature type="compositionally biased region" description="Polar residues" evidence="1">
    <location>
        <begin position="464"/>
        <end position="474"/>
    </location>
</feature>
<evidence type="ECO:0000313" key="2">
    <source>
        <dbReference type="EMBL" id="SZX64006.1"/>
    </source>
</evidence>
<feature type="compositionally biased region" description="Low complexity" evidence="1">
    <location>
        <begin position="328"/>
        <end position="363"/>
    </location>
</feature>
<keyword evidence="3" id="KW-1185">Reference proteome</keyword>
<feature type="compositionally biased region" description="Polar residues" evidence="1">
    <location>
        <begin position="364"/>
        <end position="373"/>
    </location>
</feature>
<dbReference type="EMBL" id="FNXT01000363">
    <property type="protein sequence ID" value="SZX64006.1"/>
    <property type="molecule type" value="Genomic_DNA"/>
</dbReference>
<dbReference type="STRING" id="3088.A0A383VI10"/>
<protein>
    <submittedName>
        <fullName evidence="2">Uncharacterized protein</fullName>
    </submittedName>
</protein>
<feature type="compositionally biased region" description="Low complexity" evidence="1">
    <location>
        <begin position="483"/>
        <end position="514"/>
    </location>
</feature>
<evidence type="ECO:0000313" key="3">
    <source>
        <dbReference type="Proteomes" id="UP000256970"/>
    </source>
</evidence>
<gene>
    <name evidence="2" type="ORF">BQ4739_LOCUS4540</name>
</gene>
<feature type="region of interest" description="Disordered" evidence="1">
    <location>
        <begin position="322"/>
        <end position="386"/>
    </location>
</feature>
<dbReference type="Proteomes" id="UP000256970">
    <property type="component" value="Unassembled WGS sequence"/>
</dbReference>
<reference evidence="2 3" key="1">
    <citation type="submission" date="2016-10" db="EMBL/GenBank/DDBJ databases">
        <authorList>
            <person name="Cai Z."/>
        </authorList>
    </citation>
    <scope>NUCLEOTIDE SEQUENCE [LARGE SCALE GENOMIC DNA]</scope>
</reference>